<proteinExistence type="predicted"/>
<evidence type="ECO:0008006" key="4">
    <source>
        <dbReference type="Google" id="ProtNLM"/>
    </source>
</evidence>
<feature type="signal peptide" evidence="1">
    <location>
        <begin position="1"/>
        <end position="22"/>
    </location>
</feature>
<reference evidence="2 3" key="1">
    <citation type="submission" date="2014-07" db="EMBL/GenBank/DDBJ databases">
        <title>Genome of Chryseobacterium vrystaatense LMG 22846.</title>
        <authorList>
            <person name="Pipes S.E."/>
            <person name="Stropko S.J."/>
            <person name="Newman J.D."/>
        </authorList>
    </citation>
    <scope>NUCLEOTIDE SEQUENCE [LARGE SCALE GENOMIC DNA]</scope>
    <source>
        <strain evidence="2 3">LMG 22846</strain>
    </source>
</reference>
<keyword evidence="1" id="KW-0732">Signal</keyword>
<dbReference type="PROSITE" id="PS51257">
    <property type="entry name" value="PROKAR_LIPOPROTEIN"/>
    <property type="match status" value="1"/>
</dbReference>
<dbReference type="EMBL" id="JPRI01000001">
    <property type="protein sequence ID" value="KFF27903.1"/>
    <property type="molecule type" value="Genomic_DNA"/>
</dbReference>
<gene>
    <name evidence="2" type="ORF">IW16_01390</name>
</gene>
<evidence type="ECO:0000313" key="2">
    <source>
        <dbReference type="EMBL" id="KFF27903.1"/>
    </source>
</evidence>
<keyword evidence="3" id="KW-1185">Reference proteome</keyword>
<comment type="caution">
    <text evidence="2">The sequence shown here is derived from an EMBL/GenBank/DDBJ whole genome shotgun (WGS) entry which is preliminary data.</text>
</comment>
<feature type="chain" id="PRO_5046303447" description="Lipoprotein" evidence="1">
    <location>
        <begin position="23"/>
        <end position="161"/>
    </location>
</feature>
<protein>
    <recommendedName>
        <fullName evidence="4">Lipoprotein</fullName>
    </recommendedName>
</protein>
<evidence type="ECO:0000313" key="3">
    <source>
        <dbReference type="Proteomes" id="UP000028719"/>
    </source>
</evidence>
<sequence length="161" mass="18714">MIQLMKKLFLIPLFLTLFSCIGSDTEFLPGTISEANSKKLLIKEYRPTYNKVTINQGEYEIVEAFTTFKLNSKNDQTINKSFFAFSIRIKNLKTGEEGLSLEDSDHSEFLDFHCDFCGGINNDNFVLYYDDISKRESLDSIKIGFKDRNRNEKVVYFIQKK</sequence>
<name>A0ABR4URL2_9FLAO</name>
<organism evidence="2 3">
    <name type="scientific">Chryseobacterium vrystaatense</name>
    <dbReference type="NCBI Taxonomy" id="307480"/>
    <lineage>
        <taxon>Bacteria</taxon>
        <taxon>Pseudomonadati</taxon>
        <taxon>Bacteroidota</taxon>
        <taxon>Flavobacteriia</taxon>
        <taxon>Flavobacteriales</taxon>
        <taxon>Weeksellaceae</taxon>
        <taxon>Chryseobacterium group</taxon>
        <taxon>Chryseobacterium</taxon>
    </lineage>
</organism>
<evidence type="ECO:0000256" key="1">
    <source>
        <dbReference type="SAM" id="SignalP"/>
    </source>
</evidence>
<accession>A0ABR4URL2</accession>
<dbReference type="Proteomes" id="UP000028719">
    <property type="component" value="Unassembled WGS sequence"/>
</dbReference>